<dbReference type="AlphaFoldDB" id="W5LYI4"/>
<dbReference type="SMART" id="SM00324">
    <property type="entry name" value="RhoGAP"/>
    <property type="match status" value="1"/>
</dbReference>
<dbReference type="GO" id="GO:0007165">
    <property type="term" value="P:signal transduction"/>
    <property type="evidence" value="ECO:0007669"/>
    <property type="project" value="InterPro"/>
</dbReference>
<protein>
    <recommendedName>
        <fullName evidence="3">Rho-GAP domain-containing protein</fullName>
    </recommendedName>
</protein>
<dbReference type="CDD" id="cd04384">
    <property type="entry name" value="RhoGAP_CdGAP"/>
    <property type="match status" value="1"/>
</dbReference>
<feature type="domain" description="Rho-GAP" evidence="3">
    <location>
        <begin position="22"/>
        <end position="222"/>
    </location>
</feature>
<sequence>PPRAMRRGRRKGQAKEKVVFGCDLVDHTTNTNQEIPQVLRSCTEFVEEHGIVDGIYRLSGISSNIQKLRNEFDSQKEPDLNKEVYLQDIHCVSSLCKAYFRELPNPLLTYQLYDKFADAIAVQLEEERLVKIKEVLEELPIPHYRTLEFLMRHLVRMASHAPQTNMHSRNLAIVWAPNLLRCASSKSKDIETTGFNGTAAFMEVRIQSIVVEFILMHVEQLFEEDPKTEPQNKRRKSLPISPSLQSDESFFRALPFNVPNSISPGDGPLPMRPYHAIIEVSENKRKGSLKGRKWKSIFNLGRSSNETKKKGKSNSKEKEKVNLRPAKSMDSLSSVPYVQD</sequence>
<reference evidence="4" key="3">
    <citation type="submission" date="2025-09" db="UniProtKB">
        <authorList>
            <consortium name="Ensembl"/>
        </authorList>
    </citation>
    <scope>IDENTIFICATION</scope>
</reference>
<reference evidence="4" key="2">
    <citation type="submission" date="2025-08" db="UniProtKB">
        <authorList>
            <consortium name="Ensembl"/>
        </authorList>
    </citation>
    <scope>IDENTIFICATION</scope>
</reference>
<dbReference type="STRING" id="7918.ENSLOCP00000001191"/>
<dbReference type="GO" id="GO:0005096">
    <property type="term" value="F:GTPase activator activity"/>
    <property type="evidence" value="ECO:0007669"/>
    <property type="project" value="UniProtKB-KW"/>
</dbReference>
<dbReference type="Gene3D" id="1.10.555.10">
    <property type="entry name" value="Rho GTPase activation protein"/>
    <property type="match status" value="1"/>
</dbReference>
<dbReference type="Bgee" id="ENSLOCG00000001056">
    <property type="expression patterns" value="Expressed in mesonephros and 9 other cell types or tissues"/>
</dbReference>
<proteinExistence type="predicted"/>
<dbReference type="GeneTree" id="ENSGT00940000161411"/>
<organism evidence="4 5">
    <name type="scientific">Lepisosteus oculatus</name>
    <name type="common">Spotted gar</name>
    <dbReference type="NCBI Taxonomy" id="7918"/>
    <lineage>
        <taxon>Eukaryota</taxon>
        <taxon>Metazoa</taxon>
        <taxon>Chordata</taxon>
        <taxon>Craniata</taxon>
        <taxon>Vertebrata</taxon>
        <taxon>Euteleostomi</taxon>
        <taxon>Actinopterygii</taxon>
        <taxon>Neopterygii</taxon>
        <taxon>Holostei</taxon>
        <taxon>Semionotiformes</taxon>
        <taxon>Lepisosteidae</taxon>
        <taxon>Lepisosteus</taxon>
    </lineage>
</organism>
<evidence type="ECO:0000256" key="1">
    <source>
        <dbReference type="ARBA" id="ARBA00022468"/>
    </source>
</evidence>
<evidence type="ECO:0000256" key="2">
    <source>
        <dbReference type="SAM" id="MobiDB-lite"/>
    </source>
</evidence>
<dbReference type="Proteomes" id="UP000018468">
    <property type="component" value="Unassembled WGS sequence"/>
</dbReference>
<dbReference type="PANTHER" id="PTHR15729:SF12">
    <property type="entry name" value="RHO GTPASE-ACTIVATING PROTEIN 30"/>
    <property type="match status" value="1"/>
</dbReference>
<dbReference type="SUPFAM" id="SSF48350">
    <property type="entry name" value="GTPase activation domain, GAP"/>
    <property type="match status" value="1"/>
</dbReference>
<dbReference type="Pfam" id="PF00620">
    <property type="entry name" value="RhoGAP"/>
    <property type="match status" value="1"/>
</dbReference>
<dbReference type="PANTHER" id="PTHR15729">
    <property type="entry name" value="CDC42 GTPASE-ACTIVATING PROTEIN"/>
    <property type="match status" value="1"/>
</dbReference>
<dbReference type="FunFam" id="1.10.555.10:FF:000002">
    <property type="entry name" value="rho GTPase-activating protein 32 isoform X1"/>
    <property type="match status" value="1"/>
</dbReference>
<evidence type="ECO:0000313" key="5">
    <source>
        <dbReference type="Proteomes" id="UP000018468"/>
    </source>
</evidence>
<reference evidence="5" key="1">
    <citation type="submission" date="2011-12" db="EMBL/GenBank/DDBJ databases">
        <title>The Draft Genome of Lepisosteus oculatus.</title>
        <authorList>
            <consortium name="The Broad Institute Genome Assembly &amp; Analysis Group"/>
            <consortium name="Computational R&amp;D Group"/>
            <consortium name="and Sequencing Platform"/>
            <person name="Di Palma F."/>
            <person name="Alfoldi J."/>
            <person name="Johnson J."/>
            <person name="Berlin A."/>
            <person name="Gnerre S."/>
            <person name="Jaffe D."/>
            <person name="MacCallum I."/>
            <person name="Young S."/>
            <person name="Walker B.J."/>
            <person name="Lander E.S."/>
            <person name="Lindblad-Toh K."/>
        </authorList>
    </citation>
    <scope>NUCLEOTIDE SEQUENCE [LARGE SCALE GENOMIC DNA]</scope>
</reference>
<dbReference type="InParanoid" id="W5LYI4"/>
<dbReference type="InterPro" id="IPR051576">
    <property type="entry name" value="PX-Rho_GAP"/>
</dbReference>
<dbReference type="PROSITE" id="PS50238">
    <property type="entry name" value="RHOGAP"/>
    <property type="match status" value="1"/>
</dbReference>
<evidence type="ECO:0000259" key="3">
    <source>
        <dbReference type="PROSITE" id="PS50238"/>
    </source>
</evidence>
<keyword evidence="1" id="KW-0343">GTPase activation</keyword>
<feature type="region of interest" description="Disordered" evidence="2">
    <location>
        <begin position="300"/>
        <end position="340"/>
    </location>
</feature>
<dbReference type="InterPro" id="IPR000198">
    <property type="entry name" value="RhoGAP_dom"/>
</dbReference>
<feature type="compositionally biased region" description="Polar residues" evidence="2">
    <location>
        <begin position="330"/>
        <end position="340"/>
    </location>
</feature>
<evidence type="ECO:0000313" key="4">
    <source>
        <dbReference type="Ensembl" id="ENSLOCP00000001191.1"/>
    </source>
</evidence>
<dbReference type="HOGENOM" id="CLU_052286_0_0_1"/>
<dbReference type="OMA" id="MASHAPQ"/>
<dbReference type="eggNOG" id="KOG1449">
    <property type="taxonomic scope" value="Eukaryota"/>
</dbReference>
<dbReference type="InterPro" id="IPR008936">
    <property type="entry name" value="Rho_GTPase_activation_prot"/>
</dbReference>
<name>W5LYI4_LEPOC</name>
<dbReference type="Ensembl" id="ENSLOCT00000001195.1">
    <property type="protein sequence ID" value="ENSLOCP00000001191.1"/>
    <property type="gene ID" value="ENSLOCG00000001056.1"/>
</dbReference>
<keyword evidence="5" id="KW-1185">Reference proteome</keyword>
<accession>W5LYI4</accession>